<dbReference type="OrthoDB" id="1736050at2759"/>
<comment type="caution">
    <text evidence="2">The sequence shown here is derived from an EMBL/GenBank/DDBJ whole genome shotgun (WGS) entry which is preliminary data.</text>
</comment>
<organism evidence="2 3">
    <name type="scientific">Vitis vinifera</name>
    <name type="common">Grape</name>
    <dbReference type="NCBI Taxonomy" id="29760"/>
    <lineage>
        <taxon>Eukaryota</taxon>
        <taxon>Viridiplantae</taxon>
        <taxon>Streptophyta</taxon>
        <taxon>Embryophyta</taxon>
        <taxon>Tracheophyta</taxon>
        <taxon>Spermatophyta</taxon>
        <taxon>Magnoliopsida</taxon>
        <taxon>eudicotyledons</taxon>
        <taxon>Gunneridae</taxon>
        <taxon>Pentapetalae</taxon>
        <taxon>rosids</taxon>
        <taxon>Vitales</taxon>
        <taxon>Vitaceae</taxon>
        <taxon>Viteae</taxon>
        <taxon>Vitis</taxon>
    </lineage>
</organism>
<evidence type="ECO:0000256" key="1">
    <source>
        <dbReference type="SAM" id="MobiDB-lite"/>
    </source>
</evidence>
<evidence type="ECO:0000313" key="3">
    <source>
        <dbReference type="Proteomes" id="UP000288805"/>
    </source>
</evidence>
<gene>
    <name evidence="2" type="ORF">CK203_032269</name>
</gene>
<sequence>MVVVYLELLQDLPLGLRKVMVQFQALEFPIQMVMTPSIVADKASGGDDLWQGGHKDSDQPGGPNLDLSLKL</sequence>
<proteinExistence type="predicted"/>
<feature type="region of interest" description="Disordered" evidence="1">
    <location>
        <begin position="45"/>
        <end position="71"/>
    </location>
</feature>
<dbReference type="EMBL" id="QGNW01000104">
    <property type="protein sequence ID" value="RVW96942.1"/>
    <property type="molecule type" value="Genomic_DNA"/>
</dbReference>
<accession>A0A438IJP9</accession>
<dbReference type="AlphaFoldDB" id="A0A438IJP9"/>
<reference evidence="2 3" key="1">
    <citation type="journal article" date="2018" name="PLoS Genet.">
        <title>Population sequencing reveals clonal diversity and ancestral inbreeding in the grapevine cultivar Chardonnay.</title>
        <authorList>
            <person name="Roach M.J."/>
            <person name="Johnson D.L."/>
            <person name="Bohlmann J."/>
            <person name="van Vuuren H.J."/>
            <person name="Jones S.J."/>
            <person name="Pretorius I.S."/>
            <person name="Schmidt S.A."/>
            <person name="Borneman A.R."/>
        </authorList>
    </citation>
    <scope>NUCLEOTIDE SEQUENCE [LARGE SCALE GENOMIC DNA]</scope>
    <source>
        <strain evidence="3">cv. Chardonnay</strain>
        <tissue evidence="2">Leaf</tissue>
    </source>
</reference>
<name>A0A438IJP9_VITVI</name>
<dbReference type="Proteomes" id="UP000288805">
    <property type="component" value="Unassembled WGS sequence"/>
</dbReference>
<evidence type="ECO:0000313" key="2">
    <source>
        <dbReference type="EMBL" id="RVW96942.1"/>
    </source>
</evidence>
<protein>
    <submittedName>
        <fullName evidence="2">Uncharacterized protein</fullName>
    </submittedName>
</protein>